<dbReference type="Proteomes" id="UP000680670">
    <property type="component" value="Unassembled WGS sequence"/>
</dbReference>
<gene>
    <name evidence="2" type="ORF">J6TS1_49650</name>
</gene>
<proteinExistence type="predicted"/>
<protein>
    <recommendedName>
        <fullName evidence="4">DUF2178 domain-containing protein</fullName>
    </recommendedName>
</protein>
<dbReference type="EMBL" id="BORJ01000020">
    <property type="protein sequence ID" value="GIN99095.1"/>
    <property type="molecule type" value="Genomic_DNA"/>
</dbReference>
<feature type="transmembrane region" description="Helical" evidence="1">
    <location>
        <begin position="46"/>
        <end position="65"/>
    </location>
</feature>
<comment type="caution">
    <text evidence="2">The sequence shown here is derived from an EMBL/GenBank/DDBJ whole genome shotgun (WGS) entry which is preliminary data.</text>
</comment>
<evidence type="ECO:0000256" key="1">
    <source>
        <dbReference type="SAM" id="Phobius"/>
    </source>
</evidence>
<feature type="transmembrane region" description="Helical" evidence="1">
    <location>
        <begin position="77"/>
        <end position="94"/>
    </location>
</feature>
<reference evidence="2 3" key="1">
    <citation type="submission" date="2021-03" db="EMBL/GenBank/DDBJ databases">
        <title>Antimicrobial resistance genes in bacteria isolated from Japanese honey, and their potential for conferring macrolide and lincosamide resistance in the American foulbrood pathogen Paenibacillus larvae.</title>
        <authorList>
            <person name="Okamoto M."/>
            <person name="Kumagai M."/>
            <person name="Kanamori H."/>
            <person name="Takamatsu D."/>
        </authorList>
    </citation>
    <scope>NUCLEOTIDE SEQUENCE [LARGE SCALE GENOMIC DNA]</scope>
    <source>
        <strain evidence="2 3">J6TS1</strain>
    </source>
</reference>
<accession>A0ABQ4L4H1</accession>
<evidence type="ECO:0008006" key="4">
    <source>
        <dbReference type="Google" id="ProtNLM"/>
    </source>
</evidence>
<dbReference type="RefSeq" id="WP_213021622.1">
    <property type="nucleotide sequence ID" value="NZ_BORJ01000020.1"/>
</dbReference>
<name>A0ABQ4L4H1_SIMTE</name>
<sequence length="100" mass="11065">MNWVLILLTGILLLTVTLITFLLYSLSKQGDERKNYIKQKAMSQTFAVIVGLLIIEVSVSVYASMTNSSGTNGLNPFTFLVTISIVYFVALLINKKRFGG</sequence>
<evidence type="ECO:0000313" key="2">
    <source>
        <dbReference type="EMBL" id="GIN99095.1"/>
    </source>
</evidence>
<keyword evidence="1" id="KW-0472">Membrane</keyword>
<keyword evidence="1" id="KW-1133">Transmembrane helix</keyword>
<keyword evidence="3" id="KW-1185">Reference proteome</keyword>
<feature type="transmembrane region" description="Helical" evidence="1">
    <location>
        <begin position="6"/>
        <end position="26"/>
    </location>
</feature>
<organism evidence="2 3">
    <name type="scientific">Siminovitchia terrae</name>
    <name type="common">Bacillus terrae</name>
    <dbReference type="NCBI Taxonomy" id="1914933"/>
    <lineage>
        <taxon>Bacteria</taxon>
        <taxon>Bacillati</taxon>
        <taxon>Bacillota</taxon>
        <taxon>Bacilli</taxon>
        <taxon>Bacillales</taxon>
        <taxon>Bacillaceae</taxon>
        <taxon>Siminovitchia</taxon>
    </lineage>
</organism>
<keyword evidence="1" id="KW-0812">Transmembrane</keyword>
<evidence type="ECO:0000313" key="3">
    <source>
        <dbReference type="Proteomes" id="UP000680670"/>
    </source>
</evidence>